<keyword evidence="1" id="KW-0732">Signal</keyword>
<feature type="signal peptide" evidence="1">
    <location>
        <begin position="1"/>
        <end position="21"/>
    </location>
</feature>
<dbReference type="EMBL" id="MTYJ01000020">
    <property type="protein sequence ID" value="OQV21951.1"/>
    <property type="molecule type" value="Genomic_DNA"/>
</dbReference>
<dbReference type="AlphaFoldDB" id="A0A1W0X3E2"/>
<accession>A0A1W0X3E2</accession>
<evidence type="ECO:0000256" key="1">
    <source>
        <dbReference type="SAM" id="SignalP"/>
    </source>
</evidence>
<comment type="caution">
    <text evidence="2">The sequence shown here is derived from an EMBL/GenBank/DDBJ whole genome shotgun (WGS) entry which is preliminary data.</text>
</comment>
<dbReference type="Proteomes" id="UP000192578">
    <property type="component" value="Unassembled WGS sequence"/>
</dbReference>
<reference evidence="3" key="1">
    <citation type="submission" date="2017-01" db="EMBL/GenBank/DDBJ databases">
        <title>Comparative genomics of anhydrobiosis in the tardigrade Hypsibius dujardini.</title>
        <authorList>
            <person name="Yoshida Y."/>
            <person name="Koutsovoulos G."/>
            <person name="Laetsch D."/>
            <person name="Stevens L."/>
            <person name="Kumar S."/>
            <person name="Horikawa D."/>
            <person name="Ishino K."/>
            <person name="Komine S."/>
            <person name="Tomita M."/>
            <person name="Blaxter M."/>
            <person name="Arakawa K."/>
        </authorList>
    </citation>
    <scope>NUCLEOTIDE SEQUENCE [LARGE SCALE GENOMIC DNA]</scope>
    <source>
        <strain evidence="3">Z151</strain>
    </source>
</reference>
<protein>
    <submittedName>
        <fullName evidence="2">Uncharacterized protein</fullName>
    </submittedName>
</protein>
<keyword evidence="3" id="KW-1185">Reference proteome</keyword>
<name>A0A1W0X3E2_HYPEX</name>
<organism evidence="2 3">
    <name type="scientific">Hypsibius exemplaris</name>
    <name type="common">Freshwater tardigrade</name>
    <dbReference type="NCBI Taxonomy" id="2072580"/>
    <lineage>
        <taxon>Eukaryota</taxon>
        <taxon>Metazoa</taxon>
        <taxon>Ecdysozoa</taxon>
        <taxon>Tardigrada</taxon>
        <taxon>Eutardigrada</taxon>
        <taxon>Parachela</taxon>
        <taxon>Hypsibioidea</taxon>
        <taxon>Hypsibiidae</taxon>
        <taxon>Hypsibius</taxon>
    </lineage>
</organism>
<feature type="chain" id="PRO_5012099562" evidence="1">
    <location>
        <begin position="22"/>
        <end position="133"/>
    </location>
</feature>
<sequence length="133" mass="13625">MGLGLPTKLLILCIIIVILLPEDIWTCGGGGGHGGGFRGGFGGFGGRCFGGGWGRGDWGGRGGWGGGWGWGWGPTMVAVTTGGATAAVGVGEVGGRRPETLLLLPGRFSTLLLTCFEPYSSIFSLFSVPFAFR</sequence>
<proteinExistence type="predicted"/>
<evidence type="ECO:0000313" key="3">
    <source>
        <dbReference type="Proteomes" id="UP000192578"/>
    </source>
</evidence>
<evidence type="ECO:0000313" key="2">
    <source>
        <dbReference type="EMBL" id="OQV21951.1"/>
    </source>
</evidence>
<gene>
    <name evidence="2" type="ORF">BV898_04163</name>
</gene>